<accession>A0A149QZG8</accession>
<evidence type="ECO:0000256" key="6">
    <source>
        <dbReference type="ARBA" id="ARBA00022806"/>
    </source>
</evidence>
<keyword evidence="5" id="KW-0378">Hydrolase</keyword>
<evidence type="ECO:0000256" key="1">
    <source>
        <dbReference type="ARBA" id="ARBA00006847"/>
    </source>
</evidence>
<evidence type="ECO:0000256" key="7">
    <source>
        <dbReference type="ARBA" id="ARBA00022840"/>
    </source>
</evidence>
<name>A0A149QZG8_9PROT</name>
<dbReference type="InterPro" id="IPR038257">
    <property type="entry name" value="CRISPR-assoc_Cas3_HD_sf"/>
</dbReference>
<proteinExistence type="inferred from homology"/>
<dbReference type="InterPro" id="IPR027417">
    <property type="entry name" value="P-loop_NTPase"/>
</dbReference>
<evidence type="ECO:0000313" key="11">
    <source>
        <dbReference type="Proteomes" id="UP000075573"/>
    </source>
</evidence>
<dbReference type="PROSITE" id="PS51643">
    <property type="entry name" value="HD_CAS3"/>
    <property type="match status" value="1"/>
</dbReference>
<dbReference type="Gene3D" id="1.10.3210.30">
    <property type="match status" value="1"/>
</dbReference>
<evidence type="ECO:0000256" key="2">
    <source>
        <dbReference type="ARBA" id="ARBA00009046"/>
    </source>
</evidence>
<dbReference type="InterPro" id="IPR054712">
    <property type="entry name" value="Cas3-like_dom"/>
</dbReference>
<dbReference type="GO" id="GO:0046872">
    <property type="term" value="F:metal ion binding"/>
    <property type="evidence" value="ECO:0007669"/>
    <property type="project" value="UniProtKB-KW"/>
</dbReference>
<comment type="similarity">
    <text evidence="2">In the central section; belongs to the CRISPR-associated helicase Cas3 family.</text>
</comment>
<dbReference type="Pfam" id="PF22590">
    <property type="entry name" value="Cas3-like_C_2"/>
    <property type="match status" value="1"/>
</dbReference>
<dbReference type="Proteomes" id="UP000075573">
    <property type="component" value="Unassembled WGS sequence"/>
</dbReference>
<dbReference type="GO" id="GO:0004386">
    <property type="term" value="F:helicase activity"/>
    <property type="evidence" value="ECO:0007669"/>
    <property type="project" value="UniProtKB-KW"/>
</dbReference>
<reference evidence="10 11" key="1">
    <citation type="submission" date="2015-06" db="EMBL/GenBank/DDBJ databases">
        <title>Improved classification and identification of acetic acid bacteria using matrix-assisted laser desorption/ionization time-of-flight mass spectrometry; Gluconobacter nephelii and Gluconobacter uchimurae are later heterotypic synonyms of Gluconobacter japonicus and Gluconobacter oxydans, respectively.</title>
        <authorList>
            <person name="Li L."/>
            <person name="Cleenwerck I."/>
            <person name="De Vuyst L."/>
            <person name="Vandamme P."/>
        </authorList>
    </citation>
    <scope>NUCLEOTIDE SEQUENCE [LARGE SCALE GENOMIC DNA]</scope>
    <source>
        <strain evidence="10 11">LMG 1764</strain>
    </source>
</reference>
<dbReference type="AlphaFoldDB" id="A0A149QZG8"/>
<evidence type="ECO:0000256" key="4">
    <source>
        <dbReference type="ARBA" id="ARBA00022741"/>
    </source>
</evidence>
<keyword evidence="7" id="KW-0067">ATP-binding</keyword>
<dbReference type="GO" id="GO:0016787">
    <property type="term" value="F:hydrolase activity"/>
    <property type="evidence" value="ECO:0007669"/>
    <property type="project" value="UniProtKB-KW"/>
</dbReference>
<keyword evidence="4" id="KW-0547">Nucleotide-binding</keyword>
<dbReference type="EMBL" id="LHZB01000091">
    <property type="protein sequence ID" value="KXV02527.1"/>
    <property type="molecule type" value="Genomic_DNA"/>
</dbReference>
<evidence type="ECO:0000259" key="9">
    <source>
        <dbReference type="PROSITE" id="PS51643"/>
    </source>
</evidence>
<organism evidence="10 11">
    <name type="scientific">Gluconobacter potus</name>
    <dbReference type="NCBI Taxonomy" id="2724927"/>
    <lineage>
        <taxon>Bacteria</taxon>
        <taxon>Pseudomonadati</taxon>
        <taxon>Pseudomonadota</taxon>
        <taxon>Alphaproteobacteria</taxon>
        <taxon>Acetobacterales</taxon>
        <taxon>Acetobacteraceae</taxon>
        <taxon>Gluconobacter</taxon>
    </lineage>
</organism>
<feature type="domain" description="HD Cas3-type" evidence="9">
    <location>
        <begin position="6"/>
        <end position="259"/>
    </location>
</feature>
<evidence type="ECO:0000256" key="8">
    <source>
        <dbReference type="ARBA" id="ARBA00023118"/>
    </source>
</evidence>
<dbReference type="GO" id="GO:0005524">
    <property type="term" value="F:ATP binding"/>
    <property type="evidence" value="ECO:0007669"/>
    <property type="project" value="UniProtKB-KW"/>
</dbReference>
<gene>
    <name evidence="10" type="ORF">AD929_02425</name>
</gene>
<dbReference type="PATRIC" id="fig|442.7.peg.2557"/>
<evidence type="ECO:0000313" key="10">
    <source>
        <dbReference type="EMBL" id="KXV02527.1"/>
    </source>
</evidence>
<evidence type="ECO:0000256" key="3">
    <source>
        <dbReference type="ARBA" id="ARBA00022723"/>
    </source>
</evidence>
<dbReference type="SUPFAM" id="SSF52540">
    <property type="entry name" value="P-loop containing nucleoside triphosphate hydrolases"/>
    <property type="match status" value="1"/>
</dbReference>
<dbReference type="GO" id="GO:0051607">
    <property type="term" value="P:defense response to virus"/>
    <property type="evidence" value="ECO:0007669"/>
    <property type="project" value="UniProtKB-KW"/>
</dbReference>
<protein>
    <recommendedName>
        <fullName evidence="9">HD Cas3-type domain-containing protein</fullName>
    </recommendedName>
</protein>
<dbReference type="Gene3D" id="3.40.50.300">
    <property type="entry name" value="P-loop containing nucleotide triphosphate hydrolases"/>
    <property type="match status" value="1"/>
</dbReference>
<dbReference type="InterPro" id="IPR006483">
    <property type="entry name" value="CRISPR-assoc_Cas3_HD"/>
</dbReference>
<keyword evidence="6" id="KW-0347">Helicase</keyword>
<evidence type="ECO:0000256" key="5">
    <source>
        <dbReference type="ARBA" id="ARBA00022801"/>
    </source>
</evidence>
<comment type="similarity">
    <text evidence="1">In the N-terminal section; belongs to the CRISPR-associated nuclease Cas3-HD family.</text>
</comment>
<comment type="caution">
    <text evidence="10">The sequence shown here is derived from an EMBL/GenBank/DDBJ whole genome shotgun (WGS) entry which is preliminary data.</text>
</comment>
<keyword evidence="3" id="KW-0479">Metal-binding</keyword>
<sequence length="829" mass="90442">MRDRMPKTRDMTILSEAVCLAGLLHDVGKATSHFQSRLCASVEGRADRQRDILRHEFLSLLAVDALDRCAQEGKPAVKAPGKSDAIIPGQHGHARGHADTIFLERLSVLSGADIREAMGAAMGSKPLARMGLKKTKGGRISVIDADSLSQHPVETIIPGRPVLSAVRYLIMSHHRLPELQDMVSGPRASRFVNLSDVAQDYSLCSGFCDGSNGEDDTLLLRIRTSASRLLEAIRGVPVPDLTEGLLHYGRLSLMLADHEVSGKGFRYTKDLLPVCPAGPWANTDQLKGLDARAFKQGLAAHLKAVGATARMVNRSLFALGQQMPGLRVLDLPESFFEGQTGRFEWQARAVSAAKTVRTDAGFIGVVCGSTGSGKTKACMSIAVALSNPDRIRLTVCLGLRNLTLQTGDAYEKEIGIPSVKMGVRIGSLVHATLHHYTADDVFDGEVGRIERLQGAVDYDDRMSGLALRLSGGGGGKGKCNEAYVGVPVLVATTDGLRGVMGRESGLLHHSLRVMTSDLILDEIDDYSAQDQAALISLVEAAGSYGRRVLISSATTPPATACAIYAAYRRGYSRYARFSGGVDRVDYGFFSDAPNSCQVIRDITVQDFPGAHADCAQVVLHHILATESRRSLKIVHTADLANLTEVYEKIGDAAFELHHGNAVTLDSGQTFSAGLVRLNNTRRVRELAEHLSQKSSADLHVAVLCYHSRFMLASRFRIEAFLNRVCNRKNRRLSVDRMPEMAKVIREARGRDICLLVVATPIAEVGRDNDYDFLVTEPCSYRSLVQATGRVRRHRPERYESVNVAMLDVPLRWHANRALGRNVENPDKDK</sequence>
<keyword evidence="8" id="KW-0051">Antiviral defense</keyword>